<dbReference type="EMBL" id="JAVREJ010000011">
    <property type="protein sequence ID" value="MDT0351166.1"/>
    <property type="molecule type" value="Genomic_DNA"/>
</dbReference>
<keyword evidence="2" id="KW-1185">Reference proteome</keyword>
<proteinExistence type="predicted"/>
<dbReference type="Proteomes" id="UP001183202">
    <property type="component" value="Unassembled WGS sequence"/>
</dbReference>
<dbReference type="NCBIfam" id="NF047719">
    <property type="entry name" value="SCO6745_fam_HTH"/>
    <property type="match status" value="1"/>
</dbReference>
<gene>
    <name evidence="1" type="ORF">RM445_16675</name>
</gene>
<name>A0ABU2NBP1_9PSEU</name>
<protein>
    <recommendedName>
        <fullName evidence="3">SalK</fullName>
    </recommendedName>
</protein>
<dbReference type="Pfam" id="PF21863">
    <property type="entry name" value="HTH_67"/>
    <property type="match status" value="1"/>
</dbReference>
<reference evidence="2" key="1">
    <citation type="submission" date="2023-07" db="EMBL/GenBank/DDBJ databases">
        <title>30 novel species of actinomycetes from the DSMZ collection.</title>
        <authorList>
            <person name="Nouioui I."/>
        </authorList>
    </citation>
    <scope>NUCLEOTIDE SEQUENCE [LARGE SCALE GENOMIC DNA]</scope>
    <source>
        <strain evidence="2">DSM 45834</strain>
    </source>
</reference>
<organism evidence="1 2">
    <name type="scientific">Pseudonocardia charpentierae</name>
    <dbReference type="NCBI Taxonomy" id="3075545"/>
    <lineage>
        <taxon>Bacteria</taxon>
        <taxon>Bacillati</taxon>
        <taxon>Actinomycetota</taxon>
        <taxon>Actinomycetes</taxon>
        <taxon>Pseudonocardiales</taxon>
        <taxon>Pseudonocardiaceae</taxon>
        <taxon>Pseudonocardia</taxon>
    </lineage>
</organism>
<evidence type="ECO:0000313" key="1">
    <source>
        <dbReference type="EMBL" id="MDT0351166.1"/>
    </source>
</evidence>
<accession>A0ABU2NBP1</accession>
<comment type="caution">
    <text evidence="1">The sequence shown here is derived from an EMBL/GenBank/DDBJ whole genome shotgun (WGS) entry which is preliminary data.</text>
</comment>
<dbReference type="InterPro" id="IPR054058">
    <property type="entry name" value="HTH_67"/>
</dbReference>
<evidence type="ECO:0000313" key="2">
    <source>
        <dbReference type="Proteomes" id="UP001183202"/>
    </source>
</evidence>
<sequence>MAEQAAEHRARRLWRAVEPYHAVVYFAPESQAACTDLGTRGYWMSYFALRAAPLGAAPPEVIAALFYGFAPRLVARAVPDTWKVASPERFLAVRLEAVDAALHRLLGGDVLRSAEMAEAADLAREAALAAPTAGRALGAANAALPWPEPPHLVLWHAQTVLREQRGDGHVAALLTAELDPVESLALFAADIAMDGGWMRTRRGWSDDEWAAGVDRLVDRGLLGADATLTAPGRAVRAAVEERTDTLADAAVAALGDARAARLTELVEPVVRAIVAGDGFMRDNPMGLAPLPTVTTPA</sequence>
<dbReference type="RefSeq" id="WP_311557338.1">
    <property type="nucleotide sequence ID" value="NZ_JAVREJ010000011.1"/>
</dbReference>
<evidence type="ECO:0008006" key="3">
    <source>
        <dbReference type="Google" id="ProtNLM"/>
    </source>
</evidence>